<dbReference type="AlphaFoldDB" id="X1VIK7"/>
<dbReference type="InterPro" id="IPR043128">
    <property type="entry name" value="Rev_trsase/Diguanyl_cyclase"/>
</dbReference>
<comment type="caution">
    <text evidence="3">The sequence shown here is derived from an EMBL/GenBank/DDBJ whole genome shotgun (WGS) entry which is preliminary data.</text>
</comment>
<organism evidence="3">
    <name type="scientific">marine sediment metagenome</name>
    <dbReference type="NCBI Taxonomy" id="412755"/>
    <lineage>
        <taxon>unclassified sequences</taxon>
        <taxon>metagenomes</taxon>
        <taxon>ecological metagenomes</taxon>
    </lineage>
</organism>
<gene>
    <name evidence="3" type="ORF">S12H4_58300</name>
</gene>
<dbReference type="PANTHER" id="PTHR45138">
    <property type="entry name" value="REGULATORY COMPONENTS OF SENSORY TRANSDUCTION SYSTEM"/>
    <property type="match status" value="1"/>
</dbReference>
<dbReference type="InterPro" id="IPR000160">
    <property type="entry name" value="GGDEF_dom"/>
</dbReference>
<dbReference type="Gene3D" id="3.30.70.270">
    <property type="match status" value="1"/>
</dbReference>
<feature type="coiled-coil region" evidence="1">
    <location>
        <begin position="8"/>
        <end position="35"/>
    </location>
</feature>
<dbReference type="GO" id="GO:1902201">
    <property type="term" value="P:negative regulation of bacterial-type flagellum-dependent cell motility"/>
    <property type="evidence" value="ECO:0007669"/>
    <property type="project" value="TreeGrafter"/>
</dbReference>
<proteinExistence type="predicted"/>
<sequence>MLLPEKNKKEAYRIAEEVRKRVEKLNLELEKEAYLTISGGVSENPLDGSTAAELTKKAANSVSIAKSQGKNKII</sequence>
<dbReference type="InterPro" id="IPR050469">
    <property type="entry name" value="Diguanylate_Cyclase"/>
</dbReference>
<dbReference type="GO" id="GO:0052621">
    <property type="term" value="F:diguanylate cyclase activity"/>
    <property type="evidence" value="ECO:0007669"/>
    <property type="project" value="TreeGrafter"/>
</dbReference>
<evidence type="ECO:0000259" key="2">
    <source>
        <dbReference type="PROSITE" id="PS50887"/>
    </source>
</evidence>
<accession>X1VIK7</accession>
<dbReference type="EMBL" id="BARW01037842">
    <property type="protein sequence ID" value="GAJ18522.1"/>
    <property type="molecule type" value="Genomic_DNA"/>
</dbReference>
<dbReference type="PROSITE" id="PS50887">
    <property type="entry name" value="GGDEF"/>
    <property type="match status" value="1"/>
</dbReference>
<dbReference type="PANTHER" id="PTHR45138:SF9">
    <property type="entry name" value="DIGUANYLATE CYCLASE DGCM-RELATED"/>
    <property type="match status" value="1"/>
</dbReference>
<dbReference type="GO" id="GO:0043709">
    <property type="term" value="P:cell adhesion involved in single-species biofilm formation"/>
    <property type="evidence" value="ECO:0007669"/>
    <property type="project" value="TreeGrafter"/>
</dbReference>
<reference evidence="3" key="1">
    <citation type="journal article" date="2014" name="Front. Microbiol.">
        <title>High frequency of phylogenetically diverse reductive dehalogenase-homologous genes in deep subseafloor sedimentary metagenomes.</title>
        <authorList>
            <person name="Kawai M."/>
            <person name="Futagami T."/>
            <person name="Toyoda A."/>
            <person name="Takaki Y."/>
            <person name="Nishi S."/>
            <person name="Hori S."/>
            <person name="Arai W."/>
            <person name="Tsubouchi T."/>
            <person name="Morono Y."/>
            <person name="Uchiyama I."/>
            <person name="Ito T."/>
            <person name="Fujiyama A."/>
            <person name="Inagaki F."/>
            <person name="Takami H."/>
        </authorList>
    </citation>
    <scope>NUCLEOTIDE SEQUENCE</scope>
    <source>
        <strain evidence="3">Expedition CK06-06</strain>
    </source>
</reference>
<feature type="domain" description="GGDEF" evidence="2">
    <location>
        <begin position="1"/>
        <end position="74"/>
    </location>
</feature>
<evidence type="ECO:0000313" key="3">
    <source>
        <dbReference type="EMBL" id="GAJ18522.1"/>
    </source>
</evidence>
<keyword evidence="1" id="KW-0175">Coiled coil</keyword>
<dbReference type="Pfam" id="PF00990">
    <property type="entry name" value="GGDEF"/>
    <property type="match status" value="1"/>
</dbReference>
<dbReference type="GO" id="GO:0005886">
    <property type="term" value="C:plasma membrane"/>
    <property type="evidence" value="ECO:0007669"/>
    <property type="project" value="TreeGrafter"/>
</dbReference>
<evidence type="ECO:0000256" key="1">
    <source>
        <dbReference type="SAM" id="Coils"/>
    </source>
</evidence>
<protein>
    <recommendedName>
        <fullName evidence="2">GGDEF domain-containing protein</fullName>
    </recommendedName>
</protein>
<name>X1VIK7_9ZZZZ</name>
<dbReference type="InterPro" id="IPR029787">
    <property type="entry name" value="Nucleotide_cyclase"/>
</dbReference>
<dbReference type="SUPFAM" id="SSF55073">
    <property type="entry name" value="Nucleotide cyclase"/>
    <property type="match status" value="1"/>
</dbReference>